<dbReference type="EMBL" id="LDRC01000062">
    <property type="protein sequence ID" value="KTR51057.1"/>
    <property type="molecule type" value="Genomic_DNA"/>
</dbReference>
<dbReference type="InterPro" id="IPR008492">
    <property type="entry name" value="Rv2714-like"/>
</dbReference>
<reference evidence="4 5" key="1">
    <citation type="journal article" date="2016" name="Front. Microbiol.">
        <title>Genomic Resource of Rice Seed Associated Bacteria.</title>
        <authorList>
            <person name="Midha S."/>
            <person name="Bansal K."/>
            <person name="Sharma S."/>
            <person name="Kumar N."/>
            <person name="Patil P.P."/>
            <person name="Chaudhry V."/>
            <person name="Patil P.B."/>
        </authorList>
    </citation>
    <scope>NUCLEOTIDE SEQUENCE [LARGE SCALE GENOMIC DNA]</scope>
    <source>
        <strain evidence="2 5">NS263</strain>
        <strain evidence="3 4">NS359</strain>
    </source>
</reference>
<organism evidence="3 4">
    <name type="scientific">Curtobacterium oceanosedimentum</name>
    <dbReference type="NCBI Taxonomy" id="465820"/>
    <lineage>
        <taxon>Bacteria</taxon>
        <taxon>Bacillati</taxon>
        <taxon>Actinomycetota</taxon>
        <taxon>Actinomycetes</taxon>
        <taxon>Micrococcales</taxon>
        <taxon>Microbacteriaceae</taxon>
        <taxon>Curtobacterium</taxon>
    </lineage>
</organism>
<dbReference type="SUPFAM" id="SSF159659">
    <property type="entry name" value="Cgl1923-like"/>
    <property type="match status" value="1"/>
</dbReference>
<dbReference type="InterPro" id="IPR038389">
    <property type="entry name" value="PSMG2_sf"/>
</dbReference>
<dbReference type="PIRSF" id="PIRSF028754">
    <property type="entry name" value="UCP028754"/>
    <property type="match status" value="1"/>
</dbReference>
<keyword evidence="5" id="KW-1185">Reference proteome</keyword>
<evidence type="ECO:0000256" key="1">
    <source>
        <dbReference type="SAM" id="MobiDB-lite"/>
    </source>
</evidence>
<gene>
    <name evidence="2" type="ORF">NS263_03110</name>
    <name evidence="3" type="ORF">NS359_11950</name>
</gene>
<dbReference type="OrthoDB" id="150941at2"/>
<dbReference type="STRING" id="465820.NS263_03110"/>
<sequence length="311" mass="33602">MPQHSPFSDGRLLVVAFEGWNDAGEAASGLARRIVDALELDELREIDGERYVDYQFNRPEVGTAEDGSRGIRWPRIVLHGPGAEGRPVVGAAGSETERDVFVLVGPEPSRTWRGFCAEVIDLADVYSIDAVVFVGAMLADVPHTRPISVFVSSENAGVRAAFDVDRSSYEGPTGILGVLSDAMDTAGLTTLSLWASVPHYVHNSPSPKATLSLLDKIEELADVTVPRGSLLDEATEWEEGIDALAADDEDMASYIGQLEQARDTVDSPEASGDAIAQEFEQYLRRRERKDGKDGGTAGGEGPWRPPQPPQQ</sequence>
<name>A0A147DPB5_9MICO</name>
<dbReference type="EMBL" id="LDRB01000012">
    <property type="protein sequence ID" value="KTR41850.1"/>
    <property type="molecule type" value="Genomic_DNA"/>
</dbReference>
<comment type="caution">
    <text evidence="3">The sequence shown here is derived from an EMBL/GenBank/DDBJ whole genome shotgun (WGS) entry which is preliminary data.</text>
</comment>
<keyword evidence="3" id="KW-0436">Ligase</keyword>
<proteinExistence type="predicted"/>
<dbReference type="Gene3D" id="3.40.50.10900">
    <property type="entry name" value="PAC-like subunit"/>
    <property type="match status" value="1"/>
</dbReference>
<dbReference type="RefSeq" id="WP_058727834.1">
    <property type="nucleotide sequence ID" value="NZ_LDRB01000012.1"/>
</dbReference>
<evidence type="ECO:0000313" key="5">
    <source>
        <dbReference type="Proteomes" id="UP000078335"/>
    </source>
</evidence>
<protein>
    <submittedName>
        <fullName evidence="3">Carboxylate--amine ligase</fullName>
    </submittedName>
</protein>
<dbReference type="Proteomes" id="UP000072763">
    <property type="component" value="Unassembled WGS sequence"/>
</dbReference>
<feature type="region of interest" description="Disordered" evidence="1">
    <location>
        <begin position="285"/>
        <end position="311"/>
    </location>
</feature>
<evidence type="ECO:0000313" key="2">
    <source>
        <dbReference type="EMBL" id="KTR41850.1"/>
    </source>
</evidence>
<dbReference type="InterPro" id="IPR019151">
    <property type="entry name" value="Proteasome_assmbl_chaperone_2"/>
</dbReference>
<evidence type="ECO:0000313" key="4">
    <source>
        <dbReference type="Proteomes" id="UP000072763"/>
    </source>
</evidence>
<dbReference type="PATRIC" id="fig|465820.3.peg.346"/>
<dbReference type="Proteomes" id="UP000078335">
    <property type="component" value="Unassembled WGS sequence"/>
</dbReference>
<accession>A0A147DPB5</accession>
<evidence type="ECO:0000313" key="3">
    <source>
        <dbReference type="EMBL" id="KTR51057.1"/>
    </source>
</evidence>
<dbReference type="Pfam" id="PF09754">
    <property type="entry name" value="PAC2"/>
    <property type="match status" value="1"/>
</dbReference>
<dbReference type="GO" id="GO:0016874">
    <property type="term" value="F:ligase activity"/>
    <property type="evidence" value="ECO:0007669"/>
    <property type="project" value="UniProtKB-KW"/>
</dbReference>
<dbReference type="AlphaFoldDB" id="A0A147DPB5"/>